<comment type="subcellular location">
    <subcellularLocation>
        <location evidence="1">Cytoplasm</location>
    </subcellularLocation>
</comment>
<evidence type="ECO:0000256" key="3">
    <source>
        <dbReference type="ARBA" id="ARBA00022857"/>
    </source>
</evidence>
<evidence type="ECO:0000256" key="1">
    <source>
        <dbReference type="ARBA" id="ARBA00004496"/>
    </source>
</evidence>
<evidence type="ECO:0000313" key="5">
    <source>
        <dbReference type="EMBL" id="CAG9613270.1"/>
    </source>
</evidence>
<dbReference type="PRINTS" id="PR00081">
    <property type="entry name" value="GDHRDH"/>
</dbReference>
<dbReference type="Proteomes" id="UP000789423">
    <property type="component" value="Unassembled WGS sequence"/>
</dbReference>
<dbReference type="PANTHER" id="PTHR44085:SF2">
    <property type="entry name" value="SEPIAPTERIN REDUCTASE"/>
    <property type="match status" value="1"/>
</dbReference>
<dbReference type="InterPro" id="IPR051721">
    <property type="entry name" value="Biopterin_syn/organic_redct"/>
</dbReference>
<organism evidence="5 6">
    <name type="scientific">Bacillus rhizoplanae</name>
    <dbReference type="NCBI Taxonomy" id="2880966"/>
    <lineage>
        <taxon>Bacteria</taxon>
        <taxon>Bacillati</taxon>
        <taxon>Bacillota</taxon>
        <taxon>Bacilli</taxon>
        <taxon>Bacillales</taxon>
        <taxon>Bacillaceae</taxon>
        <taxon>Bacillus</taxon>
    </lineage>
</organism>
<proteinExistence type="predicted"/>
<evidence type="ECO:0000256" key="2">
    <source>
        <dbReference type="ARBA" id="ARBA00022490"/>
    </source>
</evidence>
<accession>A0ABN8A144</accession>
<keyword evidence="6" id="KW-1185">Reference proteome</keyword>
<dbReference type="PANTHER" id="PTHR44085">
    <property type="entry name" value="SEPIAPTERIN REDUCTASE"/>
    <property type="match status" value="1"/>
</dbReference>
<dbReference type="EC" id="1.1.1.320" evidence="5"/>
<dbReference type="Gene3D" id="3.40.50.720">
    <property type="entry name" value="NAD(P)-binding Rossmann-like Domain"/>
    <property type="match status" value="1"/>
</dbReference>
<comment type="caution">
    <text evidence="5">The sequence shown here is derived from an EMBL/GenBank/DDBJ whole genome shotgun (WGS) entry which is preliminary data.</text>
</comment>
<dbReference type="GO" id="GO:0016491">
    <property type="term" value="F:oxidoreductase activity"/>
    <property type="evidence" value="ECO:0007669"/>
    <property type="project" value="UniProtKB-KW"/>
</dbReference>
<gene>
    <name evidence="5" type="primary">yueD</name>
    <name evidence="5" type="ORF">BACCIP111899_02484</name>
</gene>
<dbReference type="Pfam" id="PF00106">
    <property type="entry name" value="adh_short"/>
    <property type="match status" value="1"/>
</dbReference>
<reference evidence="5 6" key="1">
    <citation type="submission" date="2021-10" db="EMBL/GenBank/DDBJ databases">
        <authorList>
            <person name="Criscuolo A."/>
        </authorList>
    </citation>
    <scope>NUCLEOTIDE SEQUENCE [LARGE SCALE GENOMIC DNA]</scope>
    <source>
        <strain evidence="6">CIP 111899</strain>
    </source>
</reference>
<keyword evidence="2" id="KW-0963">Cytoplasm</keyword>
<dbReference type="InterPro" id="IPR036291">
    <property type="entry name" value="NAD(P)-bd_dom_sf"/>
</dbReference>
<dbReference type="CDD" id="cd05367">
    <property type="entry name" value="SPR-like_SDR_c"/>
    <property type="match status" value="1"/>
</dbReference>
<keyword evidence="3" id="KW-0521">NADP</keyword>
<dbReference type="NCBIfam" id="NF005381">
    <property type="entry name" value="PRK06924.1"/>
    <property type="match status" value="1"/>
</dbReference>
<dbReference type="EMBL" id="CAKJTI010000011">
    <property type="protein sequence ID" value="CAG9613270.1"/>
    <property type="molecule type" value="Genomic_DNA"/>
</dbReference>
<evidence type="ECO:0000313" key="6">
    <source>
        <dbReference type="Proteomes" id="UP000789423"/>
    </source>
</evidence>
<evidence type="ECO:0000256" key="4">
    <source>
        <dbReference type="ARBA" id="ARBA00023002"/>
    </source>
</evidence>
<keyword evidence="4 5" id="KW-0560">Oxidoreductase</keyword>
<dbReference type="RefSeq" id="WP_230575358.1">
    <property type="nucleotide sequence ID" value="NZ_CAKJTI010000011.1"/>
</dbReference>
<protein>
    <submittedName>
        <fullName evidence="5">Benzil reductase ((S)-benzoin forming)</fullName>
        <ecNumber evidence="5">1.1.1.320</ecNumber>
    </submittedName>
</protein>
<sequence>MRYVILTGTSRGLGEAIATQLLEQETKLISISRKQNEQLIEQAQHLNIPFDFYSFDLQEIHQIESLMENIFSNIDVKTVSSIHLINNAGMLAPMKPIERSESEQLIANVHVNLVAPMLLSSAFMKHTKDWNVDKRIINISSGAGQKPYFGWGAYCTVKAGINMFTKCIAAEETDKGYPVKIISFAPGVVDTEMQTEIRQTSKEDFINVDRFLALKEDDHLLSPNYVAKAVIDLLETDNFQQGGIVRIDEN</sequence>
<name>A0ABN8A144_9BACI</name>
<dbReference type="SUPFAM" id="SSF51735">
    <property type="entry name" value="NAD(P)-binding Rossmann-fold domains"/>
    <property type="match status" value="1"/>
</dbReference>
<dbReference type="InterPro" id="IPR002347">
    <property type="entry name" value="SDR_fam"/>
</dbReference>